<evidence type="ECO:0000256" key="7">
    <source>
        <dbReference type="PROSITE-ProRule" id="PRU01016"/>
    </source>
</evidence>
<keyword evidence="2" id="KW-1090">Inhibition of host innate immune response by virus</keyword>
<dbReference type="PROSITE" id="PS00094">
    <property type="entry name" value="C5_MTASE_1"/>
    <property type="match status" value="1"/>
</dbReference>
<protein>
    <recommendedName>
        <fullName evidence="9">Cytosine-specific methyltransferase</fullName>
        <ecNumber evidence="9">2.1.1.37</ecNumber>
    </recommendedName>
</protein>
<evidence type="ECO:0000256" key="3">
    <source>
        <dbReference type="ARBA" id="ARBA00022679"/>
    </source>
</evidence>
<accession>A0A6J5MZ58</accession>
<dbReference type="PROSITE" id="PS51679">
    <property type="entry name" value="SAM_MT_C5"/>
    <property type="match status" value="1"/>
</dbReference>
<dbReference type="PANTHER" id="PTHR46098">
    <property type="entry name" value="TRNA (CYTOSINE(38)-C(5))-METHYLTRANSFERASE"/>
    <property type="match status" value="1"/>
</dbReference>
<dbReference type="EC" id="2.1.1.37" evidence="9"/>
<evidence type="ECO:0000256" key="9">
    <source>
        <dbReference type="RuleBase" id="RU000417"/>
    </source>
</evidence>
<keyword evidence="1 7" id="KW-0489">Methyltransferase</keyword>
<dbReference type="GO" id="GO:0003886">
    <property type="term" value="F:DNA (cytosine-5-)-methyltransferase activity"/>
    <property type="evidence" value="ECO:0007669"/>
    <property type="project" value="UniProtKB-EC"/>
</dbReference>
<dbReference type="GO" id="GO:0032259">
    <property type="term" value="P:methylation"/>
    <property type="evidence" value="ECO:0007669"/>
    <property type="project" value="UniProtKB-KW"/>
</dbReference>
<dbReference type="NCBIfam" id="TIGR00675">
    <property type="entry name" value="dcm"/>
    <property type="match status" value="1"/>
</dbReference>
<dbReference type="InterPro" id="IPR001525">
    <property type="entry name" value="C5_MeTfrase"/>
</dbReference>
<evidence type="ECO:0000256" key="2">
    <source>
        <dbReference type="ARBA" id="ARBA00022632"/>
    </source>
</evidence>
<keyword evidence="6" id="KW-1258">Restriction-modification system evasion by virus</keyword>
<dbReference type="GO" id="GO:0099018">
    <property type="term" value="P:symbiont-mediated evasion of host restriction-modification system"/>
    <property type="evidence" value="ECO:0007669"/>
    <property type="project" value="UniProtKB-KW"/>
</dbReference>
<keyword evidence="5" id="KW-0899">Viral immunoevasion</keyword>
<name>A0A6J5MZ58_9CAUD</name>
<evidence type="ECO:0000256" key="4">
    <source>
        <dbReference type="ARBA" id="ARBA00022691"/>
    </source>
</evidence>
<evidence type="ECO:0000256" key="5">
    <source>
        <dbReference type="ARBA" id="ARBA00023280"/>
    </source>
</evidence>
<proteinExistence type="inferred from homology"/>
<evidence type="ECO:0000256" key="1">
    <source>
        <dbReference type="ARBA" id="ARBA00022603"/>
    </source>
</evidence>
<dbReference type="InterPro" id="IPR029063">
    <property type="entry name" value="SAM-dependent_MTases_sf"/>
</dbReference>
<organism evidence="10">
    <name type="scientific">uncultured Caudovirales phage</name>
    <dbReference type="NCBI Taxonomy" id="2100421"/>
    <lineage>
        <taxon>Viruses</taxon>
        <taxon>Duplodnaviria</taxon>
        <taxon>Heunggongvirae</taxon>
        <taxon>Uroviricota</taxon>
        <taxon>Caudoviricetes</taxon>
        <taxon>Peduoviridae</taxon>
        <taxon>Maltschvirus</taxon>
        <taxon>Maltschvirus maltsch</taxon>
    </lineage>
</organism>
<comment type="catalytic activity">
    <reaction evidence="9">
        <text>a 2'-deoxycytidine in DNA + S-adenosyl-L-methionine = a 5-methyl-2'-deoxycytidine in DNA + S-adenosyl-L-homocysteine + H(+)</text>
        <dbReference type="Rhea" id="RHEA:13681"/>
        <dbReference type="Rhea" id="RHEA-COMP:11369"/>
        <dbReference type="Rhea" id="RHEA-COMP:11370"/>
        <dbReference type="ChEBI" id="CHEBI:15378"/>
        <dbReference type="ChEBI" id="CHEBI:57856"/>
        <dbReference type="ChEBI" id="CHEBI:59789"/>
        <dbReference type="ChEBI" id="CHEBI:85452"/>
        <dbReference type="ChEBI" id="CHEBI:85454"/>
        <dbReference type="EC" id="2.1.1.37"/>
    </reaction>
</comment>
<keyword evidence="3 7" id="KW-0808">Transferase</keyword>
<dbReference type="PRINTS" id="PR00105">
    <property type="entry name" value="C5METTRFRASE"/>
</dbReference>
<comment type="similarity">
    <text evidence="7 8">Belongs to the class I-like SAM-binding methyltransferase superfamily. C5-methyltransferase family.</text>
</comment>
<keyword evidence="4 7" id="KW-0949">S-adenosyl-L-methionine</keyword>
<sequence>MRYLSLCSGIEAASVAWHPLGWTPVAFSEIEPFPSAVLSHRFPSVPNLGDMTRHAEWKLAPGAVDLVVGGTPCQSFSVAGLRAGMADPRGNLALTFLAIVDRLRPEWVVFENVPGLLSSNGGRDFGAFLGALVELGFGFAYRVLDARFFGVAQRRRRVFVVANATDWRRAAAVLFESESVRRNPAKSRAQRQGLARSVVGCIDTECGASRLTHQSAANGHLVPCFWNGEQITQTLDAVLAKGQTMPEKNRFPAVLVPEQSREVIGTLCASHAKGVSNQIVERDQLVIDHRPSTPSDLKSYTATSFGGYQEGVGTIRASGGDLGGGSETLVSTSTDYAVRRLTPVECERLQGFPDDWTSVPFRGKQAADGPRYKSIGNSMAVPVVQWIGERIAAVDKVTR</sequence>
<evidence type="ECO:0000313" key="10">
    <source>
        <dbReference type="EMBL" id="CAB4150283.1"/>
    </source>
</evidence>
<dbReference type="PANTHER" id="PTHR46098:SF1">
    <property type="entry name" value="TRNA (CYTOSINE(38)-C(5))-METHYLTRANSFERASE"/>
    <property type="match status" value="1"/>
</dbReference>
<dbReference type="InterPro" id="IPR018117">
    <property type="entry name" value="C5_DNA_meth_AS"/>
</dbReference>
<dbReference type="EMBL" id="LR796544">
    <property type="protein sequence ID" value="CAB4150283.1"/>
    <property type="molecule type" value="Genomic_DNA"/>
</dbReference>
<dbReference type="SUPFAM" id="SSF53335">
    <property type="entry name" value="S-adenosyl-L-methionine-dependent methyltransferases"/>
    <property type="match status" value="1"/>
</dbReference>
<evidence type="ECO:0000256" key="8">
    <source>
        <dbReference type="RuleBase" id="RU000416"/>
    </source>
</evidence>
<dbReference type="GO" id="GO:0052170">
    <property type="term" value="P:symbiont-mediated suppression of host innate immune response"/>
    <property type="evidence" value="ECO:0007669"/>
    <property type="project" value="UniProtKB-KW"/>
</dbReference>
<keyword evidence="2" id="KW-0945">Host-virus interaction</keyword>
<dbReference type="Pfam" id="PF00145">
    <property type="entry name" value="DNA_methylase"/>
    <property type="match status" value="1"/>
</dbReference>
<reference evidence="10" key="1">
    <citation type="submission" date="2020-04" db="EMBL/GenBank/DDBJ databases">
        <authorList>
            <person name="Chiriac C."/>
            <person name="Salcher M."/>
            <person name="Ghai R."/>
            <person name="Kavagutti S V."/>
        </authorList>
    </citation>
    <scope>NUCLEOTIDE SEQUENCE</scope>
</reference>
<dbReference type="Gene3D" id="3.90.120.10">
    <property type="entry name" value="DNA Methylase, subunit A, domain 2"/>
    <property type="match status" value="1"/>
</dbReference>
<dbReference type="InterPro" id="IPR050750">
    <property type="entry name" value="C5-MTase"/>
</dbReference>
<evidence type="ECO:0000256" key="6">
    <source>
        <dbReference type="ARBA" id="ARBA00033479"/>
    </source>
</evidence>
<dbReference type="Gene3D" id="3.40.50.150">
    <property type="entry name" value="Vaccinia Virus protein VP39"/>
    <property type="match status" value="1"/>
</dbReference>
<gene>
    <name evidence="10" type="ORF">UFOVP567_9</name>
</gene>
<feature type="active site" evidence="7">
    <location>
        <position position="73"/>
    </location>
</feature>